<keyword evidence="3" id="KW-1185">Reference proteome</keyword>
<dbReference type="Proteomes" id="UP000287144">
    <property type="component" value="Unassembled WGS sequence"/>
</dbReference>
<evidence type="ECO:0000313" key="2">
    <source>
        <dbReference type="EMBL" id="RSM09663.1"/>
    </source>
</evidence>
<sequence>MSSPTHSSNTRHSESEEQSDTKASMLNPFIYDTSPLPDRLIMRAMSAATHTVSSTATTTATATATKDKPSNDAFVKDLEKSQEITPKL</sequence>
<gene>
    <name evidence="2" type="ORF">CEP52_004023</name>
</gene>
<comment type="caution">
    <text evidence="2">The sequence shown here is derived from an EMBL/GenBank/DDBJ whole genome shotgun (WGS) entry which is preliminary data.</text>
</comment>
<feature type="region of interest" description="Disordered" evidence="1">
    <location>
        <begin position="50"/>
        <end position="88"/>
    </location>
</feature>
<name>A0A428U5Q0_9HYPO</name>
<protein>
    <submittedName>
        <fullName evidence="2">Uncharacterized protein</fullName>
    </submittedName>
</protein>
<evidence type="ECO:0000313" key="3">
    <source>
        <dbReference type="Proteomes" id="UP000287144"/>
    </source>
</evidence>
<feature type="compositionally biased region" description="Low complexity" evidence="1">
    <location>
        <begin position="50"/>
        <end position="64"/>
    </location>
</feature>
<dbReference type="EMBL" id="NKCK01000027">
    <property type="protein sequence ID" value="RSM09663.1"/>
    <property type="molecule type" value="Genomic_DNA"/>
</dbReference>
<feature type="region of interest" description="Disordered" evidence="1">
    <location>
        <begin position="1"/>
        <end position="34"/>
    </location>
</feature>
<organism evidence="2 3">
    <name type="scientific">Fusarium oligoseptatum</name>
    <dbReference type="NCBI Taxonomy" id="2604345"/>
    <lineage>
        <taxon>Eukaryota</taxon>
        <taxon>Fungi</taxon>
        <taxon>Dikarya</taxon>
        <taxon>Ascomycota</taxon>
        <taxon>Pezizomycotina</taxon>
        <taxon>Sordariomycetes</taxon>
        <taxon>Hypocreomycetidae</taxon>
        <taxon>Hypocreales</taxon>
        <taxon>Nectriaceae</taxon>
        <taxon>Fusarium</taxon>
        <taxon>Fusarium solani species complex</taxon>
    </lineage>
</organism>
<proteinExistence type="predicted"/>
<accession>A0A428U5Q0</accession>
<evidence type="ECO:0000256" key="1">
    <source>
        <dbReference type="SAM" id="MobiDB-lite"/>
    </source>
</evidence>
<feature type="compositionally biased region" description="Polar residues" evidence="1">
    <location>
        <begin position="1"/>
        <end position="10"/>
    </location>
</feature>
<dbReference type="AlphaFoldDB" id="A0A428U5Q0"/>
<feature type="compositionally biased region" description="Basic and acidic residues" evidence="1">
    <location>
        <begin position="65"/>
        <end position="82"/>
    </location>
</feature>
<reference evidence="2 3" key="1">
    <citation type="submission" date="2017-06" db="EMBL/GenBank/DDBJ databases">
        <title>Comparative genomic analysis of Ambrosia Fusariam Clade fungi.</title>
        <authorList>
            <person name="Stajich J.E."/>
            <person name="Carrillo J."/>
            <person name="Kijimoto T."/>
            <person name="Eskalen A."/>
            <person name="O'Donnell K."/>
            <person name="Kasson M."/>
        </authorList>
    </citation>
    <scope>NUCLEOTIDE SEQUENCE [LARGE SCALE GENOMIC DNA]</scope>
    <source>
        <strain evidence="2 3">NRRL62579</strain>
    </source>
</reference>